<keyword evidence="2" id="KW-1185">Reference proteome</keyword>
<dbReference type="AlphaFoldDB" id="A0A6A5W362"/>
<evidence type="ECO:0000313" key="1">
    <source>
        <dbReference type="EMBL" id="KAF1993565.1"/>
    </source>
</evidence>
<sequence>MDWMSDTPVQYVGAISHTPPGFNYHRDATHRMLELKKHIGKLGWFLKRDDEPGVFPWRHEHDRPFLPLTPDYRPTWDECQAYLNGKAITVYIGDIQLRRRVPIMALVKVSQKAYEYFTAHPLAVEWQLPDLFPVAEEGFLDYLMVFLRKLDRPINGFTLRGPGIDIVTSVSLFQAAETLGMTSFLETRILRKDLREHICTLMDQGLKCSSELDMLCDTFPPEDPVFLCLTKHLSAGTPGGSGLNQDVQKRVEELPALASAVKKVSKLEQVEEKFRTLKLT</sequence>
<name>A0A6A5W362_9PLEO</name>
<dbReference type="EMBL" id="ML977696">
    <property type="protein sequence ID" value="KAF1993565.1"/>
    <property type="molecule type" value="Genomic_DNA"/>
</dbReference>
<dbReference type="Proteomes" id="UP000799779">
    <property type="component" value="Unassembled WGS sequence"/>
</dbReference>
<gene>
    <name evidence="1" type="ORF">P154DRAFT_582657</name>
</gene>
<evidence type="ECO:0000313" key="2">
    <source>
        <dbReference type="Proteomes" id="UP000799779"/>
    </source>
</evidence>
<proteinExistence type="predicted"/>
<protein>
    <submittedName>
        <fullName evidence="1">Uncharacterized protein</fullName>
    </submittedName>
</protein>
<reference evidence="1" key="1">
    <citation type="journal article" date="2020" name="Stud. Mycol.">
        <title>101 Dothideomycetes genomes: a test case for predicting lifestyles and emergence of pathogens.</title>
        <authorList>
            <person name="Haridas S."/>
            <person name="Albert R."/>
            <person name="Binder M."/>
            <person name="Bloem J."/>
            <person name="Labutti K."/>
            <person name="Salamov A."/>
            <person name="Andreopoulos B."/>
            <person name="Baker S."/>
            <person name="Barry K."/>
            <person name="Bills G."/>
            <person name="Bluhm B."/>
            <person name="Cannon C."/>
            <person name="Castanera R."/>
            <person name="Culley D."/>
            <person name="Daum C."/>
            <person name="Ezra D."/>
            <person name="Gonzalez J."/>
            <person name="Henrissat B."/>
            <person name="Kuo A."/>
            <person name="Liang C."/>
            <person name="Lipzen A."/>
            <person name="Lutzoni F."/>
            <person name="Magnuson J."/>
            <person name="Mondo S."/>
            <person name="Nolan M."/>
            <person name="Ohm R."/>
            <person name="Pangilinan J."/>
            <person name="Park H.-J."/>
            <person name="Ramirez L."/>
            <person name="Alfaro M."/>
            <person name="Sun H."/>
            <person name="Tritt A."/>
            <person name="Yoshinaga Y."/>
            <person name="Zwiers L.-H."/>
            <person name="Turgeon B."/>
            <person name="Goodwin S."/>
            <person name="Spatafora J."/>
            <person name="Crous P."/>
            <person name="Grigoriev I."/>
        </authorList>
    </citation>
    <scope>NUCLEOTIDE SEQUENCE</scope>
    <source>
        <strain evidence="1">CBS 123094</strain>
    </source>
</reference>
<accession>A0A6A5W362</accession>
<organism evidence="1 2">
    <name type="scientific">Amniculicola lignicola CBS 123094</name>
    <dbReference type="NCBI Taxonomy" id="1392246"/>
    <lineage>
        <taxon>Eukaryota</taxon>
        <taxon>Fungi</taxon>
        <taxon>Dikarya</taxon>
        <taxon>Ascomycota</taxon>
        <taxon>Pezizomycotina</taxon>
        <taxon>Dothideomycetes</taxon>
        <taxon>Pleosporomycetidae</taxon>
        <taxon>Pleosporales</taxon>
        <taxon>Amniculicolaceae</taxon>
        <taxon>Amniculicola</taxon>
    </lineage>
</organism>